<evidence type="ECO:0000313" key="1">
    <source>
        <dbReference type="EMBL" id="MQL81764.1"/>
    </source>
</evidence>
<dbReference type="EMBL" id="NMUH01000587">
    <property type="protein sequence ID" value="MQL81764.1"/>
    <property type="molecule type" value="Genomic_DNA"/>
</dbReference>
<proteinExistence type="predicted"/>
<dbReference type="AlphaFoldDB" id="A0A843UIF1"/>
<reference evidence="1" key="1">
    <citation type="submission" date="2017-07" db="EMBL/GenBank/DDBJ databases">
        <title>Taro Niue Genome Assembly and Annotation.</title>
        <authorList>
            <person name="Atibalentja N."/>
            <person name="Keating K."/>
            <person name="Fields C.J."/>
        </authorList>
    </citation>
    <scope>NUCLEOTIDE SEQUENCE</scope>
    <source>
        <strain evidence="1">Niue_2</strain>
        <tissue evidence="1">Leaf</tissue>
    </source>
</reference>
<protein>
    <submittedName>
        <fullName evidence="1">Uncharacterized protein</fullName>
    </submittedName>
</protein>
<sequence>MKLSGFLLTHLTGKGMVQVNITDWCMSTTIRWPSTATSHPEVVSGIKTLSVDRPRMAVDR</sequence>
<comment type="caution">
    <text evidence="1">The sequence shown here is derived from an EMBL/GenBank/DDBJ whole genome shotgun (WGS) entry which is preliminary data.</text>
</comment>
<organism evidence="1 2">
    <name type="scientific">Colocasia esculenta</name>
    <name type="common">Wild taro</name>
    <name type="synonym">Arum esculentum</name>
    <dbReference type="NCBI Taxonomy" id="4460"/>
    <lineage>
        <taxon>Eukaryota</taxon>
        <taxon>Viridiplantae</taxon>
        <taxon>Streptophyta</taxon>
        <taxon>Embryophyta</taxon>
        <taxon>Tracheophyta</taxon>
        <taxon>Spermatophyta</taxon>
        <taxon>Magnoliopsida</taxon>
        <taxon>Liliopsida</taxon>
        <taxon>Araceae</taxon>
        <taxon>Aroideae</taxon>
        <taxon>Colocasieae</taxon>
        <taxon>Colocasia</taxon>
    </lineage>
</organism>
<evidence type="ECO:0000313" key="2">
    <source>
        <dbReference type="Proteomes" id="UP000652761"/>
    </source>
</evidence>
<keyword evidence="2" id="KW-1185">Reference proteome</keyword>
<accession>A0A843UIF1</accession>
<name>A0A843UIF1_COLES</name>
<gene>
    <name evidence="1" type="ORF">Taro_014232</name>
</gene>
<dbReference type="Proteomes" id="UP000652761">
    <property type="component" value="Unassembled WGS sequence"/>
</dbReference>